<dbReference type="Gene3D" id="3.10.10.10">
    <property type="entry name" value="HIV Type 1 Reverse Transcriptase, subunit A, domain 1"/>
    <property type="match status" value="1"/>
</dbReference>
<keyword evidence="2" id="KW-1185">Reference proteome</keyword>
<name>A0A9N9GH71_9GLOM</name>
<dbReference type="AlphaFoldDB" id="A0A9N9GH71"/>
<evidence type="ECO:0000313" key="1">
    <source>
        <dbReference type="EMBL" id="CAG8605936.1"/>
    </source>
</evidence>
<dbReference type="SUPFAM" id="SSF56672">
    <property type="entry name" value="DNA/RNA polymerases"/>
    <property type="match status" value="1"/>
</dbReference>
<organism evidence="1 2">
    <name type="scientific">Dentiscutata erythropus</name>
    <dbReference type="NCBI Taxonomy" id="1348616"/>
    <lineage>
        <taxon>Eukaryota</taxon>
        <taxon>Fungi</taxon>
        <taxon>Fungi incertae sedis</taxon>
        <taxon>Mucoromycota</taxon>
        <taxon>Glomeromycotina</taxon>
        <taxon>Glomeromycetes</taxon>
        <taxon>Diversisporales</taxon>
        <taxon>Gigasporaceae</taxon>
        <taxon>Dentiscutata</taxon>
    </lineage>
</organism>
<comment type="caution">
    <text evidence="1">The sequence shown here is derived from an EMBL/GenBank/DDBJ whole genome shotgun (WGS) entry which is preliminary data.</text>
</comment>
<proteinExistence type="predicted"/>
<dbReference type="EMBL" id="CAJVPY010003934">
    <property type="protein sequence ID" value="CAG8605936.1"/>
    <property type="molecule type" value="Genomic_DNA"/>
</dbReference>
<evidence type="ECO:0000313" key="2">
    <source>
        <dbReference type="Proteomes" id="UP000789405"/>
    </source>
</evidence>
<sequence length="56" mass="6384">INDLGKTTVDQHQIITENTPPIHQKAYHMSLAEYEFIQQKLNSMLKNGLISPSFSL</sequence>
<dbReference type="OrthoDB" id="2448050at2759"/>
<gene>
    <name evidence="1" type="ORF">DERYTH_LOCUS7885</name>
</gene>
<accession>A0A9N9GH71</accession>
<reference evidence="1" key="1">
    <citation type="submission" date="2021-06" db="EMBL/GenBank/DDBJ databases">
        <authorList>
            <person name="Kallberg Y."/>
            <person name="Tangrot J."/>
            <person name="Rosling A."/>
        </authorList>
    </citation>
    <scope>NUCLEOTIDE SEQUENCE</scope>
    <source>
        <strain evidence="1">MA453B</strain>
    </source>
</reference>
<feature type="non-terminal residue" evidence="1">
    <location>
        <position position="1"/>
    </location>
</feature>
<dbReference type="InterPro" id="IPR043502">
    <property type="entry name" value="DNA/RNA_pol_sf"/>
</dbReference>
<dbReference type="Proteomes" id="UP000789405">
    <property type="component" value="Unassembled WGS sequence"/>
</dbReference>
<protein>
    <submittedName>
        <fullName evidence="1">24297_t:CDS:1</fullName>
    </submittedName>
</protein>